<dbReference type="AlphaFoldDB" id="A0A7S3ILK3"/>
<evidence type="ECO:0000313" key="7">
    <source>
        <dbReference type="EMBL" id="CAE0326120.1"/>
    </source>
</evidence>
<feature type="transmembrane region" description="Helical" evidence="6">
    <location>
        <begin position="64"/>
        <end position="85"/>
    </location>
</feature>
<keyword evidence="5 6" id="KW-0472">Membrane</keyword>
<evidence type="ECO:0000256" key="4">
    <source>
        <dbReference type="ARBA" id="ARBA00022989"/>
    </source>
</evidence>
<comment type="caution">
    <text evidence="6">Lacks conserved residue(s) required for the propagation of feature annotation.</text>
</comment>
<dbReference type="PANTHER" id="PTHR23291:SF32">
    <property type="entry name" value="BAX INHIBITOR 1"/>
    <property type="match status" value="1"/>
</dbReference>
<sequence length="114" mass="12681">MCMSAELEPIVVIQGPLYTMILFGCFTAVALFSKRRSYLFLGSAITSLVLTILFAKIVSFSMGYSLMSMPYLLLSLLVGCLYLVYDTQLIIERFDAGDDDAVSHSLTILFPWTS</sequence>
<dbReference type="Pfam" id="PF01027">
    <property type="entry name" value="Bax1-I"/>
    <property type="match status" value="1"/>
</dbReference>
<name>A0A7S3ILK3_9SPIT</name>
<evidence type="ECO:0000256" key="6">
    <source>
        <dbReference type="RuleBase" id="RU004379"/>
    </source>
</evidence>
<dbReference type="EMBL" id="HBIH01016451">
    <property type="protein sequence ID" value="CAE0326120.1"/>
    <property type="molecule type" value="Transcribed_RNA"/>
</dbReference>
<organism evidence="7">
    <name type="scientific">Strombidium inclinatum</name>
    <dbReference type="NCBI Taxonomy" id="197538"/>
    <lineage>
        <taxon>Eukaryota</taxon>
        <taxon>Sar</taxon>
        <taxon>Alveolata</taxon>
        <taxon>Ciliophora</taxon>
        <taxon>Intramacronucleata</taxon>
        <taxon>Spirotrichea</taxon>
        <taxon>Oligotrichia</taxon>
        <taxon>Strombidiidae</taxon>
        <taxon>Strombidium</taxon>
    </lineage>
</organism>
<comment type="similarity">
    <text evidence="2 6">Belongs to the BI1 family.</text>
</comment>
<keyword evidence="4 6" id="KW-1133">Transmembrane helix</keyword>
<evidence type="ECO:0000256" key="2">
    <source>
        <dbReference type="ARBA" id="ARBA00010350"/>
    </source>
</evidence>
<dbReference type="InterPro" id="IPR006214">
    <property type="entry name" value="Bax_inhibitor_1-related"/>
</dbReference>
<reference evidence="7" key="1">
    <citation type="submission" date="2021-01" db="EMBL/GenBank/DDBJ databases">
        <authorList>
            <person name="Corre E."/>
            <person name="Pelletier E."/>
            <person name="Niang G."/>
            <person name="Scheremetjew M."/>
            <person name="Finn R."/>
            <person name="Kale V."/>
            <person name="Holt S."/>
            <person name="Cochrane G."/>
            <person name="Meng A."/>
            <person name="Brown T."/>
            <person name="Cohen L."/>
        </authorList>
    </citation>
    <scope>NUCLEOTIDE SEQUENCE</scope>
    <source>
        <strain evidence="7">S3</strain>
    </source>
</reference>
<comment type="subcellular location">
    <subcellularLocation>
        <location evidence="1">Membrane</location>
        <topology evidence="1">Multi-pass membrane protein</topology>
    </subcellularLocation>
</comment>
<dbReference type="PANTHER" id="PTHR23291">
    <property type="entry name" value="BAX INHIBITOR-RELATED"/>
    <property type="match status" value="1"/>
</dbReference>
<evidence type="ECO:0000256" key="1">
    <source>
        <dbReference type="ARBA" id="ARBA00004141"/>
    </source>
</evidence>
<keyword evidence="3 6" id="KW-0812">Transmembrane</keyword>
<feature type="transmembrane region" description="Helical" evidence="6">
    <location>
        <begin position="12"/>
        <end position="32"/>
    </location>
</feature>
<dbReference type="GO" id="GO:0016020">
    <property type="term" value="C:membrane"/>
    <property type="evidence" value="ECO:0007669"/>
    <property type="project" value="UniProtKB-SubCell"/>
</dbReference>
<evidence type="ECO:0000256" key="5">
    <source>
        <dbReference type="ARBA" id="ARBA00023136"/>
    </source>
</evidence>
<gene>
    <name evidence="7" type="ORF">SINC0208_LOCUS6746</name>
</gene>
<feature type="transmembrane region" description="Helical" evidence="6">
    <location>
        <begin position="39"/>
        <end position="58"/>
    </location>
</feature>
<proteinExistence type="inferred from homology"/>
<evidence type="ECO:0000256" key="3">
    <source>
        <dbReference type="ARBA" id="ARBA00022692"/>
    </source>
</evidence>
<protein>
    <submittedName>
        <fullName evidence="7">Uncharacterized protein</fullName>
    </submittedName>
</protein>
<accession>A0A7S3ILK3</accession>